<name>A0A8X8K5J4_9GAMM</name>
<dbReference type="PANTHER" id="PTHR30212:SF2">
    <property type="entry name" value="PROTEIN YIIM"/>
    <property type="match status" value="1"/>
</dbReference>
<organism evidence="2 3">
    <name type="scientific">Stenotrophomonas lacuserhaii</name>
    <dbReference type="NCBI Taxonomy" id="2760084"/>
    <lineage>
        <taxon>Bacteria</taxon>
        <taxon>Pseudomonadati</taxon>
        <taxon>Pseudomonadota</taxon>
        <taxon>Gammaproteobacteria</taxon>
        <taxon>Lysobacterales</taxon>
        <taxon>Lysobacteraceae</taxon>
        <taxon>Stenotrophomonas</taxon>
    </lineage>
</organism>
<dbReference type="InterPro" id="IPR011037">
    <property type="entry name" value="Pyrv_Knase-like_insert_dom_sf"/>
</dbReference>
<dbReference type="InterPro" id="IPR005302">
    <property type="entry name" value="MoCF_Sase_C"/>
</dbReference>
<dbReference type="Pfam" id="PF03473">
    <property type="entry name" value="MOSC"/>
    <property type="match status" value="1"/>
</dbReference>
<dbReference type="SUPFAM" id="SSF50800">
    <property type="entry name" value="PK beta-barrel domain-like"/>
    <property type="match status" value="1"/>
</dbReference>
<dbReference type="Pfam" id="PF03475">
    <property type="entry name" value="YiiM_3-alpha"/>
    <property type="match status" value="1"/>
</dbReference>
<comment type="caution">
    <text evidence="2">The sequence shown here is derived from an EMBL/GenBank/DDBJ whole genome shotgun (WGS) entry which is preliminary data.</text>
</comment>
<dbReference type="GO" id="GO:0003824">
    <property type="term" value="F:catalytic activity"/>
    <property type="evidence" value="ECO:0007669"/>
    <property type="project" value="InterPro"/>
</dbReference>
<reference evidence="2 3" key="1">
    <citation type="submission" date="2020-08" db="EMBL/GenBank/DDBJ databases">
        <title>A Genomic Blueprint of the Chicken Gut Microbiome.</title>
        <authorList>
            <person name="Gilroy R."/>
            <person name="Ravi A."/>
            <person name="Getino M."/>
            <person name="Pursley I."/>
            <person name="Horton D.L."/>
            <person name="Alikhan N.-F."/>
            <person name="Baker D."/>
            <person name="Gharbi K."/>
            <person name="Hall N."/>
            <person name="Watson M."/>
            <person name="Adriaenssens E.M."/>
            <person name="Foster-Nyarko E."/>
            <person name="Jarju S."/>
            <person name="Secka A."/>
            <person name="Antonio M."/>
            <person name="Oren A."/>
            <person name="Chaudhuri R."/>
            <person name="La Ragione R.M."/>
            <person name="Hildebrand F."/>
            <person name="Pallen M.J."/>
        </authorList>
    </citation>
    <scope>NUCLEOTIDE SEQUENCE [LARGE SCALE GENOMIC DNA]</scope>
    <source>
        <strain evidence="2 3">Sa5BUN4</strain>
    </source>
</reference>
<evidence type="ECO:0000259" key="1">
    <source>
        <dbReference type="PROSITE" id="PS51340"/>
    </source>
</evidence>
<dbReference type="AlphaFoldDB" id="A0A8X8K5J4"/>
<feature type="domain" description="MOSC" evidence="1">
    <location>
        <begin position="34"/>
        <end position="170"/>
    </location>
</feature>
<proteinExistence type="predicted"/>
<dbReference type="PROSITE" id="PS51340">
    <property type="entry name" value="MOSC"/>
    <property type="match status" value="1"/>
</dbReference>
<dbReference type="PANTHER" id="PTHR30212">
    <property type="entry name" value="PROTEIN YIIM"/>
    <property type="match status" value="1"/>
</dbReference>
<evidence type="ECO:0000313" key="2">
    <source>
        <dbReference type="EMBL" id="MBD7954851.1"/>
    </source>
</evidence>
<keyword evidence="3" id="KW-1185">Reference proteome</keyword>
<dbReference type="Proteomes" id="UP000636938">
    <property type="component" value="Unassembled WGS sequence"/>
</dbReference>
<dbReference type="InterPro" id="IPR005163">
    <property type="entry name" value="Tri_helical_YiiM-like"/>
</dbReference>
<accession>A0A8X8K5J4</accession>
<dbReference type="Gene3D" id="2.40.33.20">
    <property type="entry name" value="PK beta-barrel domain-like"/>
    <property type="match status" value="1"/>
</dbReference>
<dbReference type="EMBL" id="JACSQS010000011">
    <property type="protein sequence ID" value="MBD7954851.1"/>
    <property type="molecule type" value="Genomic_DNA"/>
</dbReference>
<dbReference type="GO" id="GO:0030151">
    <property type="term" value="F:molybdenum ion binding"/>
    <property type="evidence" value="ECO:0007669"/>
    <property type="project" value="InterPro"/>
</dbReference>
<dbReference type="RefSeq" id="WP_191770975.1">
    <property type="nucleotide sequence ID" value="NZ_JACSQS010000011.1"/>
</dbReference>
<sequence>MICTIPPAVALDAIHTGRAVPYTRPGSCSAIAKVPVSGPVRIHAEGIEGDEQGDRRVHGGPEKAIHHYPFDHYAFWRQGHPHPLLAASGAFGENFSSTGWTEDTIHLADVIRVGTATLQVSQGRQPCWKLNDRFGLPDMARSMQSSGRTGWYYRVLEDGAVAPGDAMTVVERLCPDWSLRRLGQVLFDRTLERSVLEEASQLPLTESWKKLLSNRLQRNEVESWQSRLQGPETR</sequence>
<dbReference type="GO" id="GO:0030170">
    <property type="term" value="F:pyridoxal phosphate binding"/>
    <property type="evidence" value="ECO:0007669"/>
    <property type="project" value="InterPro"/>
</dbReference>
<evidence type="ECO:0000313" key="3">
    <source>
        <dbReference type="Proteomes" id="UP000636938"/>
    </source>
</evidence>
<protein>
    <submittedName>
        <fullName evidence="2">MOSC domain-containing protein</fullName>
    </submittedName>
</protein>
<dbReference type="InterPro" id="IPR052353">
    <property type="entry name" value="Benzoxazolinone_Detox_Enz"/>
</dbReference>
<gene>
    <name evidence="2" type="ORF">H9654_11640</name>
</gene>